<keyword evidence="2" id="KW-1185">Reference proteome</keyword>
<protein>
    <submittedName>
        <fullName evidence="1">Uncharacterized protein</fullName>
    </submittedName>
</protein>
<keyword evidence="1" id="KW-0614">Plasmid</keyword>
<sequence>MSIDLRRIKNSQTAARAVLNIMAHYHVTLTNYKPVTCAQFLLLGLETFTEDLDYRPDPERRVLDVIEVLRRLPSQQKVAEMFAQSLSRADLRSVGFTAETVTMGDLGELSARAERKSYRYTKIVGSQNFKAQLDRGMLAELHSILEIVGIGPCGFSVMLYHLVKHDLYTHFYTNYQVNMEDSPELDQYTHAPLYFAVKSFLLAREDVFDEELRLLEDGAVGGVQRFLQRQGVYRISDWFALSSQFVAKTLQIYIESHGGVMNSPVGTLVLLEPREAYRQHRRWHQVYREEAVDL</sequence>
<dbReference type="RefSeq" id="WP_124875676.1">
    <property type="nucleotide sequence ID" value="NZ_CP034187.1"/>
</dbReference>
<dbReference type="Proteomes" id="UP000276417">
    <property type="component" value="Plasmid unnamed3"/>
</dbReference>
<accession>A0A3G8YJY1</accession>
<organism evidence="1 2">
    <name type="scientific">Deinococcus psychrotolerans</name>
    <dbReference type="NCBI Taxonomy" id="2489213"/>
    <lineage>
        <taxon>Bacteria</taxon>
        <taxon>Thermotogati</taxon>
        <taxon>Deinococcota</taxon>
        <taxon>Deinococci</taxon>
        <taxon>Deinococcales</taxon>
        <taxon>Deinococcaceae</taxon>
        <taxon>Deinococcus</taxon>
    </lineage>
</organism>
<gene>
    <name evidence="1" type="ORF">EHF33_20305</name>
</gene>
<evidence type="ECO:0000313" key="1">
    <source>
        <dbReference type="EMBL" id="AZI45253.1"/>
    </source>
</evidence>
<reference evidence="1 2" key="1">
    <citation type="submission" date="2018-11" db="EMBL/GenBank/DDBJ databases">
        <title>Deinococcus shelandsis sp. nov., isolated from South Shetland Islands soil of Antarctica.</title>
        <authorList>
            <person name="Tian J."/>
        </authorList>
    </citation>
    <scope>NUCLEOTIDE SEQUENCE [LARGE SCALE GENOMIC DNA]</scope>
    <source>
        <strain evidence="1 2">S14-83T</strain>
        <plasmid evidence="1 2">unnamed3</plasmid>
    </source>
</reference>
<evidence type="ECO:0000313" key="2">
    <source>
        <dbReference type="Proteomes" id="UP000276417"/>
    </source>
</evidence>
<name>A0A3G8YJY1_9DEIO</name>
<dbReference type="AlphaFoldDB" id="A0A3G8YJY1"/>
<dbReference type="KEGG" id="dph:EHF33_20305"/>
<proteinExistence type="predicted"/>
<geneLocation type="plasmid" evidence="1 2">
    <name>unnamed3</name>
</geneLocation>
<dbReference type="EMBL" id="CP034187">
    <property type="protein sequence ID" value="AZI45253.1"/>
    <property type="molecule type" value="Genomic_DNA"/>
</dbReference>